<feature type="region of interest" description="Disordered" evidence="2">
    <location>
        <begin position="1"/>
        <end position="33"/>
    </location>
</feature>
<dbReference type="Pfam" id="PF00498">
    <property type="entry name" value="FHA"/>
    <property type="match status" value="1"/>
</dbReference>
<dbReference type="Proteomes" id="UP000481339">
    <property type="component" value="Unassembled WGS sequence"/>
</dbReference>
<sequence>MTYSPQGGWSAGGQGRTPAEEAADPSTTPERMRELVQIDPLVTSTLLANPRIDEPLREWLLSPGFQSALQQYAQTSQGQGASAQAAQDPYAAQPGYGQQAGYGQQGWGQSVQDPYAQQGYPQAGYGQQGWGQSVQDPYAQQGYPQAGYGQQGRGQSVQDPYAQQGYAQPAPAEQASQLISSVPGFSDPTPGPAPAEVVPAPAPADADDDRTVLNVPVENEDDAEKTVLVRWGHRPVTRLRLESGDSVELTEDAAVLGRNPRGVQARGTQVVRIPDAQKTISKTHARLEWDAEASTWMITDLESTNGVTLGEASSEAEISPNVATPIDGPFALGLYRLTLEVDR</sequence>
<dbReference type="PROSITE" id="PS50006">
    <property type="entry name" value="FHA_DOMAIN"/>
    <property type="match status" value="1"/>
</dbReference>
<dbReference type="InterPro" id="IPR057893">
    <property type="entry name" value="LRV_2"/>
</dbReference>
<feature type="compositionally biased region" description="Low complexity" evidence="2">
    <location>
        <begin position="137"/>
        <end position="159"/>
    </location>
</feature>
<dbReference type="InterPro" id="IPR008984">
    <property type="entry name" value="SMAD_FHA_dom_sf"/>
</dbReference>
<reference evidence="4 5" key="1">
    <citation type="submission" date="2019-09" db="EMBL/GenBank/DDBJ databases">
        <title>Phylogeny of genus Pseudoclavibacter and closely related genus.</title>
        <authorList>
            <person name="Li Y."/>
        </authorList>
    </citation>
    <scope>NUCLEOTIDE SEQUENCE [LARGE SCALE GENOMIC DNA]</scope>
    <source>
        <strain evidence="4 5">JCM 16921</strain>
    </source>
</reference>
<dbReference type="AlphaFoldDB" id="A0A7C8BS80"/>
<dbReference type="OrthoDB" id="3637276at2"/>
<dbReference type="InterPro" id="IPR000253">
    <property type="entry name" value="FHA_dom"/>
</dbReference>
<organism evidence="4 5">
    <name type="scientific">Pseudoclavibacter caeni</name>
    <dbReference type="NCBI Taxonomy" id="908846"/>
    <lineage>
        <taxon>Bacteria</taxon>
        <taxon>Bacillati</taxon>
        <taxon>Actinomycetota</taxon>
        <taxon>Actinomycetes</taxon>
        <taxon>Micrococcales</taxon>
        <taxon>Microbacteriaceae</taxon>
        <taxon>Pseudoclavibacter</taxon>
    </lineage>
</organism>
<protein>
    <submittedName>
        <fullName evidence="4">FHA domain-containing protein</fullName>
    </submittedName>
</protein>
<evidence type="ECO:0000313" key="5">
    <source>
        <dbReference type="Proteomes" id="UP000481339"/>
    </source>
</evidence>
<feature type="region of interest" description="Disordered" evidence="2">
    <location>
        <begin position="79"/>
        <end position="159"/>
    </location>
</feature>
<evidence type="ECO:0000256" key="2">
    <source>
        <dbReference type="SAM" id="MobiDB-lite"/>
    </source>
</evidence>
<feature type="region of interest" description="Disordered" evidence="2">
    <location>
        <begin position="180"/>
        <end position="208"/>
    </location>
</feature>
<evidence type="ECO:0000256" key="1">
    <source>
        <dbReference type="ARBA" id="ARBA00022553"/>
    </source>
</evidence>
<name>A0A7C8BS80_9MICO</name>
<proteinExistence type="predicted"/>
<gene>
    <name evidence="4" type="ORF">F8O02_00915</name>
</gene>
<dbReference type="EMBL" id="WBKA01000001">
    <property type="protein sequence ID" value="KAB1633528.1"/>
    <property type="molecule type" value="Genomic_DNA"/>
</dbReference>
<evidence type="ECO:0000259" key="3">
    <source>
        <dbReference type="PROSITE" id="PS50006"/>
    </source>
</evidence>
<dbReference type="SUPFAM" id="SSF49879">
    <property type="entry name" value="SMAD/FHA domain"/>
    <property type="match status" value="1"/>
</dbReference>
<dbReference type="RefSeq" id="WP_158035306.1">
    <property type="nucleotide sequence ID" value="NZ_BAAAZV010000006.1"/>
</dbReference>
<feature type="domain" description="FHA" evidence="3">
    <location>
        <begin position="254"/>
        <end position="314"/>
    </location>
</feature>
<dbReference type="Pfam" id="PF25591">
    <property type="entry name" value="LRV_2"/>
    <property type="match status" value="1"/>
</dbReference>
<evidence type="ECO:0000313" key="4">
    <source>
        <dbReference type="EMBL" id="KAB1633528.1"/>
    </source>
</evidence>
<feature type="compositionally biased region" description="Low complexity" evidence="2">
    <location>
        <begin position="79"/>
        <end position="97"/>
    </location>
</feature>
<keyword evidence="1" id="KW-0597">Phosphoprotein</keyword>
<accession>A0A7C8BS80</accession>
<dbReference type="Gene3D" id="2.60.200.20">
    <property type="match status" value="1"/>
</dbReference>
<feature type="compositionally biased region" description="Low complexity" evidence="2">
    <location>
        <begin position="114"/>
        <end position="125"/>
    </location>
</feature>
<keyword evidence="5" id="KW-1185">Reference proteome</keyword>
<comment type="caution">
    <text evidence="4">The sequence shown here is derived from an EMBL/GenBank/DDBJ whole genome shotgun (WGS) entry which is preliminary data.</text>
</comment>